<proteinExistence type="predicted"/>
<dbReference type="EMBL" id="CAJVPP010003510">
    <property type="protein sequence ID" value="CAG8631031.1"/>
    <property type="molecule type" value="Genomic_DNA"/>
</dbReference>
<accession>A0A9N9DDD2</accession>
<gene>
    <name evidence="1" type="ORF">FMOSSE_LOCUS10488</name>
</gene>
<organism evidence="1 2">
    <name type="scientific">Funneliformis mosseae</name>
    <name type="common">Endomycorrhizal fungus</name>
    <name type="synonym">Glomus mosseae</name>
    <dbReference type="NCBI Taxonomy" id="27381"/>
    <lineage>
        <taxon>Eukaryota</taxon>
        <taxon>Fungi</taxon>
        <taxon>Fungi incertae sedis</taxon>
        <taxon>Mucoromycota</taxon>
        <taxon>Glomeromycotina</taxon>
        <taxon>Glomeromycetes</taxon>
        <taxon>Glomerales</taxon>
        <taxon>Glomeraceae</taxon>
        <taxon>Funneliformis</taxon>
    </lineage>
</organism>
<dbReference type="Proteomes" id="UP000789375">
    <property type="component" value="Unassembled WGS sequence"/>
</dbReference>
<keyword evidence="2" id="KW-1185">Reference proteome</keyword>
<dbReference type="AlphaFoldDB" id="A0A9N9DDD2"/>
<reference evidence="1" key="1">
    <citation type="submission" date="2021-06" db="EMBL/GenBank/DDBJ databases">
        <authorList>
            <person name="Kallberg Y."/>
            <person name="Tangrot J."/>
            <person name="Rosling A."/>
        </authorList>
    </citation>
    <scope>NUCLEOTIDE SEQUENCE</scope>
    <source>
        <strain evidence="1">87-6 pot B 2015</strain>
    </source>
</reference>
<sequence length="120" mass="14134">MIADRLLIDYLVRYYERIYANIGYTFYSGVERQNNNSIFILSTMIHASALRIADERFRSQLWHAEHILAFGDWYGKHNKKDHFNIPQCKILDGAVQNGMKHVKLWQSLIKKISHESIIPV</sequence>
<protein>
    <submittedName>
        <fullName evidence="1">13814_t:CDS:1</fullName>
    </submittedName>
</protein>
<evidence type="ECO:0000313" key="2">
    <source>
        <dbReference type="Proteomes" id="UP000789375"/>
    </source>
</evidence>
<evidence type="ECO:0000313" key="1">
    <source>
        <dbReference type="EMBL" id="CAG8631031.1"/>
    </source>
</evidence>
<comment type="caution">
    <text evidence="1">The sequence shown here is derived from an EMBL/GenBank/DDBJ whole genome shotgun (WGS) entry which is preliminary data.</text>
</comment>
<name>A0A9N9DDD2_FUNMO</name>